<dbReference type="AlphaFoldDB" id="E0UDE3"/>
<dbReference type="HOGENOM" id="CLU_603766_0_0_3"/>
<sequence>MLKLPLPRRRSSFYRAPYYKKPKRYGKVPLLLLVVSPAILILLLEIIARLYVGISGKTNEIAGLSPLDKAYGLKFLTETQKPIEGLSDSGNLIVTRNPSLGYKLVENQKNQFWTINAQGFRDQEPLPLAKPKNEFRIFIFILGGSTAFGEGTKKNEDTISHKLELRLQQRVAQQTRTPEKYRPDVFPFFVPTREKLMQLPAKIYPKKYRVINAAVPGYTSGNSLAQFALAIFPYQPDMIVIIDGYADLMLPSSQAKADIPKVDEFLQDASGHYRTYLNQSFQHWLDQTYLVKTLGQIAFRPQPTLAQSSLIVPSETRSLEQYLPPDQKELNLRLKRYQENHKQLVRLAAVAQVPVIIATQPEITGRKFDKLSPQEKVIVNELGQGYREKMPKTYQKLVLVNQQLAKAFPKNVTVLNLYNLNPNLSKPMFLDPIHLTENANTYMAEKLYYTLTDWEKIQIIPQNFYLKN</sequence>
<dbReference type="RefSeq" id="WP_013322239.1">
    <property type="nucleotide sequence ID" value="NC_014501.1"/>
</dbReference>
<dbReference type="OrthoDB" id="8816239at2"/>
<name>E0UDE3_GLOV7</name>
<keyword evidence="1" id="KW-0472">Membrane</keyword>
<evidence type="ECO:0008006" key="4">
    <source>
        <dbReference type="Google" id="ProtNLM"/>
    </source>
</evidence>
<dbReference type="EMBL" id="CP002198">
    <property type="protein sequence ID" value="ADN14134.1"/>
    <property type="molecule type" value="Genomic_DNA"/>
</dbReference>
<organism evidence="2 3">
    <name type="scientific">Gloeothece verrucosa (strain PCC 7822)</name>
    <name type="common">Cyanothece sp. (strain PCC 7822)</name>
    <dbReference type="NCBI Taxonomy" id="497965"/>
    <lineage>
        <taxon>Bacteria</taxon>
        <taxon>Bacillati</taxon>
        <taxon>Cyanobacteriota</taxon>
        <taxon>Cyanophyceae</taxon>
        <taxon>Oscillatoriophycideae</taxon>
        <taxon>Chroococcales</taxon>
        <taxon>Aphanothecaceae</taxon>
        <taxon>Gloeothece</taxon>
        <taxon>Gloeothece verrucosa</taxon>
    </lineage>
</organism>
<reference evidence="3" key="1">
    <citation type="journal article" date="2011" name="MBio">
        <title>Novel metabolic attributes of the genus Cyanothece, comprising a group of unicellular nitrogen-fixing Cyanobacteria.</title>
        <authorList>
            <person name="Bandyopadhyay A."/>
            <person name="Elvitigala T."/>
            <person name="Welsh E."/>
            <person name="Stockel J."/>
            <person name="Liberton M."/>
            <person name="Min H."/>
            <person name="Sherman L.A."/>
            <person name="Pakrasi H.B."/>
        </authorList>
    </citation>
    <scope>NUCLEOTIDE SEQUENCE [LARGE SCALE GENOMIC DNA]</scope>
    <source>
        <strain evidence="3">PCC 7822</strain>
    </source>
</reference>
<dbReference type="InterPro" id="IPR036514">
    <property type="entry name" value="SGNH_hydro_sf"/>
</dbReference>
<evidence type="ECO:0000313" key="3">
    <source>
        <dbReference type="Proteomes" id="UP000008206"/>
    </source>
</evidence>
<evidence type="ECO:0000313" key="2">
    <source>
        <dbReference type="EMBL" id="ADN14134.1"/>
    </source>
</evidence>
<keyword evidence="1" id="KW-0812">Transmembrane</keyword>
<dbReference type="Proteomes" id="UP000008206">
    <property type="component" value="Chromosome"/>
</dbReference>
<dbReference type="SUPFAM" id="SSF52266">
    <property type="entry name" value="SGNH hydrolase"/>
    <property type="match status" value="1"/>
</dbReference>
<dbReference type="Gene3D" id="3.40.50.1110">
    <property type="entry name" value="SGNH hydrolase"/>
    <property type="match status" value="1"/>
</dbReference>
<gene>
    <name evidence="2" type="ordered locus">Cyan7822_2154</name>
</gene>
<protein>
    <recommendedName>
        <fullName evidence="4">Lipolytic protein G-D-S-L family</fullName>
    </recommendedName>
</protein>
<dbReference type="KEGG" id="cyj:Cyan7822_2154"/>
<keyword evidence="1" id="KW-1133">Transmembrane helix</keyword>
<proteinExistence type="predicted"/>
<keyword evidence="3" id="KW-1185">Reference proteome</keyword>
<dbReference type="eggNOG" id="COG2755">
    <property type="taxonomic scope" value="Bacteria"/>
</dbReference>
<feature type="transmembrane region" description="Helical" evidence="1">
    <location>
        <begin position="30"/>
        <end position="52"/>
    </location>
</feature>
<dbReference type="STRING" id="497965.Cyan7822_2154"/>
<evidence type="ECO:0000256" key="1">
    <source>
        <dbReference type="SAM" id="Phobius"/>
    </source>
</evidence>
<accession>E0UDE3</accession>